<dbReference type="Pfam" id="PF20154">
    <property type="entry name" value="LNT_N"/>
    <property type="match status" value="1"/>
</dbReference>
<name>A0A4Q7IPL9_9GAMM</name>
<dbReference type="InterPro" id="IPR036526">
    <property type="entry name" value="C-N_Hydrolase_sf"/>
</dbReference>
<dbReference type="AlphaFoldDB" id="A0A4Q7IPL9"/>
<evidence type="ECO:0000256" key="5">
    <source>
        <dbReference type="ARBA" id="ARBA00022692"/>
    </source>
</evidence>
<dbReference type="InterPro" id="IPR003010">
    <property type="entry name" value="C-N_Hydrolase"/>
</dbReference>
<keyword evidence="6 9" id="KW-1133">Transmembrane helix</keyword>
<evidence type="ECO:0000256" key="8">
    <source>
        <dbReference type="ARBA" id="ARBA00023315"/>
    </source>
</evidence>
<dbReference type="PANTHER" id="PTHR38686:SF1">
    <property type="entry name" value="APOLIPOPROTEIN N-ACYLTRANSFERASE"/>
    <property type="match status" value="1"/>
</dbReference>
<evidence type="ECO:0000256" key="4">
    <source>
        <dbReference type="ARBA" id="ARBA00022679"/>
    </source>
</evidence>
<dbReference type="Pfam" id="PF00795">
    <property type="entry name" value="CN_hydrolase"/>
    <property type="match status" value="1"/>
</dbReference>
<feature type="transmembrane region" description="Helical" evidence="9">
    <location>
        <begin position="6"/>
        <end position="24"/>
    </location>
</feature>
<dbReference type="CDD" id="cd07571">
    <property type="entry name" value="ALP_N-acyl_transferase"/>
    <property type="match status" value="1"/>
</dbReference>
<dbReference type="GO" id="GO:0016410">
    <property type="term" value="F:N-acyltransferase activity"/>
    <property type="evidence" value="ECO:0007669"/>
    <property type="project" value="UniProtKB-UniRule"/>
</dbReference>
<protein>
    <recommendedName>
        <fullName evidence="9">Apolipoprotein N-acyltransferase</fullName>
        <shortName evidence="9">ALP N-acyltransferase</shortName>
        <ecNumber evidence="9">2.3.1.269</ecNumber>
    </recommendedName>
</protein>
<comment type="subcellular location">
    <subcellularLocation>
        <location evidence="1 9">Cell membrane</location>
        <topology evidence="1 9">Multi-pass membrane protein</topology>
    </subcellularLocation>
</comment>
<feature type="domain" description="CN hydrolase" evidence="10">
    <location>
        <begin position="202"/>
        <end position="454"/>
    </location>
</feature>
<evidence type="ECO:0000256" key="1">
    <source>
        <dbReference type="ARBA" id="ARBA00004651"/>
    </source>
</evidence>
<keyword evidence="8 9" id="KW-0012">Acyltransferase</keyword>
<feature type="transmembrane region" description="Helical" evidence="9">
    <location>
        <begin position="464"/>
        <end position="482"/>
    </location>
</feature>
<accession>A0A4Q7IPL9</accession>
<dbReference type="GO" id="GO:0005886">
    <property type="term" value="C:plasma membrane"/>
    <property type="evidence" value="ECO:0007669"/>
    <property type="project" value="UniProtKB-SubCell"/>
</dbReference>
<keyword evidence="11" id="KW-0449">Lipoprotein</keyword>
<dbReference type="Proteomes" id="UP000291338">
    <property type="component" value="Unassembled WGS sequence"/>
</dbReference>
<evidence type="ECO:0000256" key="2">
    <source>
        <dbReference type="ARBA" id="ARBA00010065"/>
    </source>
</evidence>
<comment type="similarity">
    <text evidence="2 9">Belongs to the CN hydrolase family. Apolipoprotein N-acyltransferase subfamily.</text>
</comment>
<dbReference type="HAMAP" id="MF_01148">
    <property type="entry name" value="Lnt"/>
    <property type="match status" value="1"/>
</dbReference>
<dbReference type="UniPathway" id="UPA00666"/>
<dbReference type="InterPro" id="IPR004563">
    <property type="entry name" value="Apolipo_AcylTrfase"/>
</dbReference>
<dbReference type="InterPro" id="IPR045378">
    <property type="entry name" value="LNT_N"/>
</dbReference>
<evidence type="ECO:0000313" key="11">
    <source>
        <dbReference type="EMBL" id="RZQ53762.1"/>
    </source>
</evidence>
<organism evidence="11 12">
    <name type="scientific">Pseudoalteromonas phenolica</name>
    <dbReference type="NCBI Taxonomy" id="161398"/>
    <lineage>
        <taxon>Bacteria</taxon>
        <taxon>Pseudomonadati</taxon>
        <taxon>Pseudomonadota</taxon>
        <taxon>Gammaproteobacteria</taxon>
        <taxon>Alteromonadales</taxon>
        <taxon>Pseudoalteromonadaceae</taxon>
        <taxon>Pseudoalteromonas</taxon>
    </lineage>
</organism>
<feature type="transmembrane region" description="Helical" evidence="9">
    <location>
        <begin position="68"/>
        <end position="88"/>
    </location>
</feature>
<dbReference type="EC" id="2.3.1.269" evidence="9"/>
<dbReference type="NCBIfam" id="TIGR00546">
    <property type="entry name" value="lnt"/>
    <property type="match status" value="1"/>
</dbReference>
<evidence type="ECO:0000259" key="10">
    <source>
        <dbReference type="PROSITE" id="PS50263"/>
    </source>
</evidence>
<evidence type="ECO:0000256" key="7">
    <source>
        <dbReference type="ARBA" id="ARBA00023136"/>
    </source>
</evidence>
<dbReference type="GO" id="GO:0042158">
    <property type="term" value="P:lipoprotein biosynthetic process"/>
    <property type="evidence" value="ECO:0007669"/>
    <property type="project" value="UniProtKB-UniRule"/>
</dbReference>
<comment type="caution">
    <text evidence="11">The sequence shown here is derived from an EMBL/GenBank/DDBJ whole genome shotgun (WGS) entry which is preliminary data.</text>
</comment>
<dbReference type="SUPFAM" id="SSF56317">
    <property type="entry name" value="Carbon-nitrogen hydrolase"/>
    <property type="match status" value="1"/>
</dbReference>
<reference evidence="11 12" key="1">
    <citation type="submission" date="2018-01" db="EMBL/GenBank/DDBJ databases">
        <title>Co-occurrence of chitin degradation, pigmentation and bioactivity in marine Pseudoalteromonas.</title>
        <authorList>
            <person name="Paulsen S."/>
            <person name="Gram L."/>
            <person name="Machado H."/>
        </authorList>
    </citation>
    <scope>NUCLEOTIDE SEQUENCE [LARGE SCALE GENOMIC DNA]</scope>
    <source>
        <strain evidence="11 12">S3898</strain>
    </source>
</reference>
<dbReference type="EMBL" id="PPSX01000022">
    <property type="protein sequence ID" value="RZQ53762.1"/>
    <property type="molecule type" value="Genomic_DNA"/>
</dbReference>
<dbReference type="PROSITE" id="PS50263">
    <property type="entry name" value="CN_HYDROLASE"/>
    <property type="match status" value="1"/>
</dbReference>
<feature type="transmembrane region" description="Helical" evidence="9">
    <location>
        <begin position="137"/>
        <end position="162"/>
    </location>
</feature>
<evidence type="ECO:0000256" key="9">
    <source>
        <dbReference type="HAMAP-Rule" id="MF_01148"/>
    </source>
</evidence>
<keyword evidence="5 9" id="KW-0812">Transmembrane</keyword>
<gene>
    <name evidence="9" type="primary">lnt</name>
    <name evidence="11" type="ORF">C1E23_07495</name>
</gene>
<evidence type="ECO:0000256" key="6">
    <source>
        <dbReference type="ARBA" id="ARBA00022989"/>
    </source>
</evidence>
<feature type="transmembrane region" description="Helical" evidence="9">
    <location>
        <begin position="100"/>
        <end position="117"/>
    </location>
</feature>
<keyword evidence="7 9" id="KW-0472">Membrane</keyword>
<keyword evidence="4 9" id="KW-0808">Transferase</keyword>
<comment type="catalytic activity">
    <reaction evidence="9">
        <text>N-terminal S-1,2-diacyl-sn-glyceryl-L-cysteinyl-[lipoprotein] + a glycerophospholipid = N-acyl-S-1,2-diacyl-sn-glyceryl-L-cysteinyl-[lipoprotein] + a 2-acyl-sn-glycero-3-phospholipid + H(+)</text>
        <dbReference type="Rhea" id="RHEA:48228"/>
        <dbReference type="Rhea" id="RHEA-COMP:14681"/>
        <dbReference type="Rhea" id="RHEA-COMP:14684"/>
        <dbReference type="ChEBI" id="CHEBI:15378"/>
        <dbReference type="ChEBI" id="CHEBI:136912"/>
        <dbReference type="ChEBI" id="CHEBI:140656"/>
        <dbReference type="ChEBI" id="CHEBI:140657"/>
        <dbReference type="ChEBI" id="CHEBI:140660"/>
        <dbReference type="EC" id="2.3.1.269"/>
    </reaction>
</comment>
<evidence type="ECO:0000256" key="3">
    <source>
        <dbReference type="ARBA" id="ARBA00022475"/>
    </source>
</evidence>
<comment type="pathway">
    <text evidence="9">Protein modification; lipoprotein biosynthesis (N-acyl transfer).</text>
</comment>
<feature type="transmembrane region" description="Helical" evidence="9">
    <location>
        <begin position="36"/>
        <end position="56"/>
    </location>
</feature>
<keyword evidence="3 9" id="KW-1003">Cell membrane</keyword>
<dbReference type="RefSeq" id="WP_130254990.1">
    <property type="nucleotide sequence ID" value="NZ_PPSX01000022.1"/>
</dbReference>
<feature type="transmembrane region" description="Helical" evidence="9">
    <location>
        <begin position="169"/>
        <end position="188"/>
    </location>
</feature>
<proteinExistence type="inferred from homology"/>
<comment type="function">
    <text evidence="9">Catalyzes the phospholipid dependent N-acylation of the N-terminal cysteine of apolipoprotein, the last step in lipoprotein maturation.</text>
</comment>
<dbReference type="Gene3D" id="3.60.110.10">
    <property type="entry name" value="Carbon-nitrogen hydrolase"/>
    <property type="match status" value="1"/>
</dbReference>
<sequence>MTFSYAPFSLWPIAIFALVAACYVTDKQSARSAAKYGFAFGFGWFALGISWVHVSIAQFGGLPLPVSLLLMGLLCAYLAIYPALAFVFAARFSQSAWQRIALLIVGFAITEFLRGKLLTGFPWLSFGYAFTDSPLNIFASLIGEFGLTLLAVFFASSIYYSIKAKHASFSLSAIATLICLYLISSFTVSTSHSDKHISTLLVQGNIQQSLRWEPEQFWPTMSKYRDMTRVEWAETDLVVWPEAAIPEIEDMASPFLEGLDAAAAFNNTAVITGIPDYQFDTKAVYNTLIVLGKKYPESNQGHYNYLHSNRYQKHQLLPIGEFVPFENILRPLAPLFNLAMSSFSRGERVQDNLIANGLYILPAICYEIVFSELVRDNFTEQSDILFTVSNDAWFGDSHGPHQHMQIARMRALELQRPLIRVTNNGITGVYDPINQLEQTVPQFTETSLKTQLTLISGLSPFSQYGHTPIWITVMLLSFLVFAKRLKTLLLIKFEKNFL</sequence>
<dbReference type="PANTHER" id="PTHR38686">
    <property type="entry name" value="APOLIPOPROTEIN N-ACYLTRANSFERASE"/>
    <property type="match status" value="1"/>
</dbReference>
<evidence type="ECO:0000313" key="12">
    <source>
        <dbReference type="Proteomes" id="UP000291338"/>
    </source>
</evidence>